<accession>A0AAD8DR38</accession>
<dbReference type="EMBL" id="JARGEI010000017">
    <property type="protein sequence ID" value="KAJ8716651.1"/>
    <property type="molecule type" value="Genomic_DNA"/>
</dbReference>
<feature type="region of interest" description="Disordered" evidence="2">
    <location>
        <begin position="200"/>
        <end position="247"/>
    </location>
</feature>
<dbReference type="GO" id="GO:0031398">
    <property type="term" value="P:positive regulation of protein ubiquitination"/>
    <property type="evidence" value="ECO:0007669"/>
    <property type="project" value="TreeGrafter"/>
</dbReference>
<dbReference type="InterPro" id="IPR011029">
    <property type="entry name" value="DEATH-like_dom_sf"/>
</dbReference>
<dbReference type="SUPFAM" id="SSF57924">
    <property type="entry name" value="Inhibitor of apoptosis (IAP) repeat"/>
    <property type="match status" value="3"/>
</dbReference>
<evidence type="ECO:0000256" key="2">
    <source>
        <dbReference type="SAM" id="MobiDB-lite"/>
    </source>
</evidence>
<dbReference type="Pfam" id="PF00653">
    <property type="entry name" value="BIR"/>
    <property type="match status" value="3"/>
</dbReference>
<dbReference type="GO" id="GO:0051726">
    <property type="term" value="P:regulation of cell cycle"/>
    <property type="evidence" value="ECO:0007669"/>
    <property type="project" value="TreeGrafter"/>
</dbReference>
<sequence length="626" mass="69499">MNYETNRLNTFTDWPSSAPVDPIRIAKAGFFYTGEGTEVKCFCCGCKISHWNYGDQVMWRHRQMQPNCPFVVHPEFSGNVPLVLGPDCPPSMYTRRPSVPPDEVQNDHTYTAPDYGLTEEDETYKNDALRLLSFINWDDESVSRQALVNAGFYHAGEGRLRCAWCGGELAPYNHFQTASPLEVHRMYFSRCQHAAGLEAAQQAQAGNISASSSPSLSPSPPNDTPRAQSPPANLNNLPQSSGAAHNEQVLSQGGTWRHLGVVGGGARHPQYASLAARLASFERWPADRHQAPRALSEAGFFHTGTDDQVRCFYCDGGLGKWEAGDTPWSEHAHWFPHCGYVLLVKGQDFVDTCRNRTSVQRTVSLTESARNARRRNGENFPVVESQVEECMESAMVAAALGAGLDAARVRRAVINRLRAVGTPFTSSEALIDAVLDDQLNEEPWSMTPQSRLARDILSETFREFAPRAGIPPQHVALLTRPYGSDQSSPARSMTPDDDEDDDDDDESDEPYTNERANRPSTRTETDNSNAATNVPQKQEVKSDNDNTQEAPAPEGKKLSLEEENRQLKEARLCKVCMDCEVSVVFLPCGHLVSCARCATSTYTQIKRGAFKTRYYTLSRPQLQEIV</sequence>
<name>A0AAD8DR38_MYTSE</name>
<dbReference type="GO" id="GO:0043027">
    <property type="term" value="F:cysteine-type endopeptidase inhibitor activity involved in apoptotic process"/>
    <property type="evidence" value="ECO:0007669"/>
    <property type="project" value="TreeGrafter"/>
</dbReference>
<dbReference type="PROSITE" id="PS50143">
    <property type="entry name" value="BIR_REPEAT_2"/>
    <property type="match status" value="3"/>
</dbReference>
<organism evidence="3 4">
    <name type="scientific">Mythimna separata</name>
    <name type="common">Oriental armyworm</name>
    <name type="synonym">Pseudaletia separata</name>
    <dbReference type="NCBI Taxonomy" id="271217"/>
    <lineage>
        <taxon>Eukaryota</taxon>
        <taxon>Metazoa</taxon>
        <taxon>Ecdysozoa</taxon>
        <taxon>Arthropoda</taxon>
        <taxon>Hexapoda</taxon>
        <taxon>Insecta</taxon>
        <taxon>Pterygota</taxon>
        <taxon>Neoptera</taxon>
        <taxon>Endopterygota</taxon>
        <taxon>Lepidoptera</taxon>
        <taxon>Glossata</taxon>
        <taxon>Ditrysia</taxon>
        <taxon>Noctuoidea</taxon>
        <taxon>Noctuidae</taxon>
        <taxon>Noctuinae</taxon>
        <taxon>Hadenini</taxon>
        <taxon>Mythimna</taxon>
    </lineage>
</organism>
<feature type="compositionally biased region" description="Basic and acidic residues" evidence="2">
    <location>
        <begin position="515"/>
        <end position="525"/>
    </location>
</feature>
<dbReference type="CDD" id="cd00022">
    <property type="entry name" value="BIR"/>
    <property type="match status" value="2"/>
</dbReference>
<dbReference type="GO" id="GO:0005737">
    <property type="term" value="C:cytoplasm"/>
    <property type="evidence" value="ECO:0007669"/>
    <property type="project" value="TreeGrafter"/>
</dbReference>
<keyword evidence="4" id="KW-1185">Reference proteome</keyword>
<dbReference type="AlphaFoldDB" id="A0AAD8DR38"/>
<comment type="caution">
    <text evidence="3">The sequence shown here is derived from an EMBL/GenBank/DDBJ whole genome shotgun (WGS) entry which is preliminary data.</text>
</comment>
<dbReference type="FunFam" id="1.10.1170.10:FF:000003">
    <property type="entry name" value="E3 ubiquitin-protein ligase XIAP"/>
    <property type="match status" value="1"/>
</dbReference>
<dbReference type="Pfam" id="PF13920">
    <property type="entry name" value="zf-C3HC4_3"/>
    <property type="match status" value="1"/>
</dbReference>
<dbReference type="SMART" id="SM00238">
    <property type="entry name" value="BIR"/>
    <property type="match status" value="3"/>
</dbReference>
<keyword evidence="1" id="KW-0053">Apoptosis</keyword>
<dbReference type="GO" id="GO:0061630">
    <property type="term" value="F:ubiquitin protein ligase activity"/>
    <property type="evidence" value="ECO:0007669"/>
    <property type="project" value="TreeGrafter"/>
</dbReference>
<dbReference type="InterPro" id="IPR050784">
    <property type="entry name" value="IAP"/>
</dbReference>
<dbReference type="GO" id="GO:0006915">
    <property type="term" value="P:apoptotic process"/>
    <property type="evidence" value="ECO:0007669"/>
    <property type="project" value="UniProtKB-KW"/>
</dbReference>
<feature type="compositionally biased region" description="Polar residues" evidence="2">
    <location>
        <begin position="225"/>
        <end position="247"/>
    </location>
</feature>
<feature type="compositionally biased region" description="Acidic residues" evidence="2">
    <location>
        <begin position="495"/>
        <end position="511"/>
    </location>
</feature>
<dbReference type="Gene3D" id="1.10.533.10">
    <property type="entry name" value="Death Domain, Fas"/>
    <property type="match status" value="1"/>
</dbReference>
<evidence type="ECO:0000313" key="4">
    <source>
        <dbReference type="Proteomes" id="UP001231518"/>
    </source>
</evidence>
<dbReference type="GO" id="GO:0043066">
    <property type="term" value="P:negative regulation of apoptotic process"/>
    <property type="evidence" value="ECO:0007669"/>
    <property type="project" value="TreeGrafter"/>
</dbReference>
<reference evidence="3" key="1">
    <citation type="submission" date="2023-03" db="EMBL/GenBank/DDBJ databases">
        <title>Chromosome-level genomes of two armyworms, Mythimna separata and Mythimna loreyi, provide insights into the biosynthesis and reception of sex pheromones.</title>
        <authorList>
            <person name="Zhao H."/>
        </authorList>
    </citation>
    <scope>NUCLEOTIDE SEQUENCE</scope>
    <source>
        <strain evidence="3">BeijingLab</strain>
        <tissue evidence="3">Pupa</tissue>
    </source>
</reference>
<feature type="region of interest" description="Disordered" evidence="2">
    <location>
        <begin position="479"/>
        <end position="561"/>
    </location>
</feature>
<dbReference type="PANTHER" id="PTHR10044:SF139">
    <property type="entry name" value="DEATH-ASSOCIATED INHIBITOR OF APOPTOSIS 2"/>
    <property type="match status" value="1"/>
</dbReference>
<dbReference type="PROSITE" id="PS01282">
    <property type="entry name" value="BIR_REPEAT_1"/>
    <property type="match status" value="1"/>
</dbReference>
<evidence type="ECO:0000313" key="3">
    <source>
        <dbReference type="EMBL" id="KAJ8716651.1"/>
    </source>
</evidence>
<evidence type="ECO:0000256" key="1">
    <source>
        <dbReference type="ARBA" id="ARBA00022703"/>
    </source>
</evidence>
<dbReference type="InterPro" id="IPR001370">
    <property type="entry name" value="BIR_rpt"/>
</dbReference>
<dbReference type="Proteomes" id="UP001231518">
    <property type="component" value="Chromosome 14"/>
</dbReference>
<feature type="compositionally biased region" description="Low complexity" evidence="2">
    <location>
        <begin position="200"/>
        <end position="216"/>
    </location>
</feature>
<proteinExistence type="predicted"/>
<protein>
    <submittedName>
        <fullName evidence="3">Uncharacterized protein</fullName>
    </submittedName>
</protein>
<dbReference type="PANTHER" id="PTHR10044">
    <property type="entry name" value="INHIBITOR OF APOPTOSIS"/>
    <property type="match status" value="1"/>
</dbReference>
<dbReference type="Gene3D" id="1.10.1170.10">
    <property type="entry name" value="Inhibitor Of Apoptosis Protein (2mihbC-IAP-1), Chain A"/>
    <property type="match status" value="3"/>
</dbReference>
<dbReference type="Gene3D" id="1.10.8.10">
    <property type="entry name" value="DNA helicase RuvA subunit, C-terminal domain"/>
    <property type="match status" value="1"/>
</dbReference>
<feature type="compositionally biased region" description="Polar residues" evidence="2">
    <location>
        <begin position="526"/>
        <end position="536"/>
    </location>
</feature>
<dbReference type="GO" id="GO:0005634">
    <property type="term" value="C:nucleus"/>
    <property type="evidence" value="ECO:0007669"/>
    <property type="project" value="TreeGrafter"/>
</dbReference>
<gene>
    <name evidence="3" type="ORF">PYW07_003278</name>
</gene>